<evidence type="ECO:0000256" key="9">
    <source>
        <dbReference type="ARBA" id="ARBA00069174"/>
    </source>
</evidence>
<accession>A0A1I0CZJ0</accession>
<dbReference type="PANTHER" id="PTHR42743:SF10">
    <property type="entry name" value="D-ALANINE AMINOTRANSFERASE"/>
    <property type="match status" value="1"/>
</dbReference>
<evidence type="ECO:0000256" key="7">
    <source>
        <dbReference type="ARBA" id="ARBA00049529"/>
    </source>
</evidence>
<dbReference type="Proteomes" id="UP000199308">
    <property type="component" value="Unassembled WGS sequence"/>
</dbReference>
<organism evidence="13 14">
    <name type="scientific">Thalassotalea agarivorans</name>
    <name type="common">Thalassomonas agarivorans</name>
    <dbReference type="NCBI Taxonomy" id="349064"/>
    <lineage>
        <taxon>Bacteria</taxon>
        <taxon>Pseudomonadati</taxon>
        <taxon>Pseudomonadota</taxon>
        <taxon>Gammaproteobacteria</taxon>
        <taxon>Alteromonadales</taxon>
        <taxon>Colwelliaceae</taxon>
        <taxon>Thalassotalea</taxon>
    </lineage>
</organism>
<dbReference type="InterPro" id="IPR001544">
    <property type="entry name" value="Aminotrans_IV"/>
</dbReference>
<evidence type="ECO:0000256" key="2">
    <source>
        <dbReference type="ARBA" id="ARBA00009320"/>
    </source>
</evidence>
<name>A0A1I0CZJ0_THASX</name>
<keyword evidence="4" id="KW-0289">Folate biosynthesis</keyword>
<evidence type="ECO:0000256" key="3">
    <source>
        <dbReference type="ARBA" id="ARBA00022898"/>
    </source>
</evidence>
<dbReference type="Pfam" id="PF01063">
    <property type="entry name" value="Aminotran_4"/>
    <property type="match status" value="1"/>
</dbReference>
<evidence type="ECO:0000256" key="1">
    <source>
        <dbReference type="ARBA" id="ARBA00001933"/>
    </source>
</evidence>
<evidence type="ECO:0000256" key="11">
    <source>
        <dbReference type="RuleBase" id="RU004106"/>
    </source>
</evidence>
<keyword evidence="14" id="KW-1185">Reference proteome</keyword>
<dbReference type="EMBL" id="FOHK01000005">
    <property type="protein sequence ID" value="SET24566.1"/>
    <property type="molecule type" value="Genomic_DNA"/>
</dbReference>
<evidence type="ECO:0000256" key="5">
    <source>
        <dbReference type="ARBA" id="ARBA00035633"/>
    </source>
</evidence>
<evidence type="ECO:0000256" key="10">
    <source>
        <dbReference type="ARBA" id="ARBA00080135"/>
    </source>
</evidence>
<dbReference type="RefSeq" id="WP_093328728.1">
    <property type="nucleotide sequence ID" value="NZ_AP027363.1"/>
</dbReference>
<dbReference type="InterPro" id="IPR036038">
    <property type="entry name" value="Aminotransferase-like"/>
</dbReference>
<dbReference type="OrthoDB" id="21319at2"/>
<dbReference type="InterPro" id="IPR050571">
    <property type="entry name" value="Class-IV_PLP-Dep_Aminotrnsfr"/>
</dbReference>
<dbReference type="InterPro" id="IPR018300">
    <property type="entry name" value="Aminotrans_IV_CS"/>
</dbReference>
<comment type="similarity">
    <text evidence="2 11">Belongs to the class-IV pyridoxal-phosphate-dependent aminotransferase family.</text>
</comment>
<evidence type="ECO:0000313" key="13">
    <source>
        <dbReference type="EMBL" id="SET24566.1"/>
    </source>
</evidence>
<comment type="catalytic activity">
    <reaction evidence="7">
        <text>4-amino-4-deoxychorismate = 4-aminobenzoate + pyruvate + H(+)</text>
        <dbReference type="Rhea" id="RHEA:16201"/>
        <dbReference type="ChEBI" id="CHEBI:15361"/>
        <dbReference type="ChEBI" id="CHEBI:15378"/>
        <dbReference type="ChEBI" id="CHEBI:17836"/>
        <dbReference type="ChEBI" id="CHEBI:58406"/>
        <dbReference type="EC" id="4.1.3.38"/>
    </reaction>
</comment>
<dbReference type="SUPFAM" id="SSF56752">
    <property type="entry name" value="D-aminoacid aminotransferase-like PLP-dependent enzymes"/>
    <property type="match status" value="1"/>
</dbReference>
<dbReference type="GO" id="GO:0005829">
    <property type="term" value="C:cytosol"/>
    <property type="evidence" value="ECO:0007669"/>
    <property type="project" value="TreeGrafter"/>
</dbReference>
<keyword evidence="3 12" id="KW-0663">Pyridoxal phosphate</keyword>
<sequence>MSQVFLNGDYMPMADAKISPMDRGFLFGDGIYEVIPCYDKKLVGFKPHIARLTDGLAALEIANPYTEQQWRDICLTLADQNPEPNLGIYLHVSRGTDSKRYHAYPDDIKPTVYAFTFEVPTPPVADISKAKAYKVALEQDLRWQHCNIKSTALLGNVMHFQQGYKKGLNETILYNQQDEITEASSSNVFIVEGNTIKTPPLDNQLLPGITRLLVLKVLRQFSEFDVQEVTFTKETLLAADEVWITSSTKEIAPVIEVGGHAIGDGTIGKVWLAAQALFSQYKFEE</sequence>
<dbReference type="InterPro" id="IPR043131">
    <property type="entry name" value="BCAT-like_N"/>
</dbReference>
<dbReference type="GO" id="GO:0008696">
    <property type="term" value="F:4-amino-4-deoxychorismate lyase activity"/>
    <property type="evidence" value="ECO:0007669"/>
    <property type="project" value="UniProtKB-EC"/>
</dbReference>
<proteinExistence type="inferred from homology"/>
<dbReference type="FunFam" id="3.20.10.10:FF:000002">
    <property type="entry name" value="D-alanine aminotransferase"/>
    <property type="match status" value="1"/>
</dbReference>
<dbReference type="Gene3D" id="3.30.470.10">
    <property type="match status" value="1"/>
</dbReference>
<dbReference type="STRING" id="349064.SAMN05660429_01370"/>
<dbReference type="GO" id="GO:0046656">
    <property type="term" value="P:folic acid biosynthetic process"/>
    <property type="evidence" value="ECO:0007669"/>
    <property type="project" value="UniProtKB-KW"/>
</dbReference>
<dbReference type="InterPro" id="IPR043132">
    <property type="entry name" value="BCAT-like_C"/>
</dbReference>
<evidence type="ECO:0000256" key="4">
    <source>
        <dbReference type="ARBA" id="ARBA00022909"/>
    </source>
</evidence>
<gene>
    <name evidence="13" type="ORF">SAMN05660429_01370</name>
</gene>
<dbReference type="AlphaFoldDB" id="A0A1I0CZJ0"/>
<comment type="cofactor">
    <cofactor evidence="1 12">
        <name>pyridoxal 5'-phosphate</name>
        <dbReference type="ChEBI" id="CHEBI:597326"/>
    </cofactor>
</comment>
<dbReference type="EC" id="4.1.3.38" evidence="6"/>
<comment type="pathway">
    <text evidence="5">Cofactor biosynthesis; tetrahydrofolate biosynthesis; 4-aminobenzoate from chorismate: step 2/2.</text>
</comment>
<dbReference type="PANTHER" id="PTHR42743">
    <property type="entry name" value="AMINO-ACID AMINOTRANSFERASE"/>
    <property type="match status" value="1"/>
</dbReference>
<dbReference type="PROSITE" id="PS00770">
    <property type="entry name" value="AA_TRANSFER_CLASS_4"/>
    <property type="match status" value="1"/>
</dbReference>
<comment type="function">
    <text evidence="8">Involved in the biosynthesis of p-aminobenzoate (PABA), a precursor of tetrahydrofolate. Converts 4-amino-4-deoxychorismate into 4-aminobenzoate (PABA) and pyruvate.</text>
</comment>
<dbReference type="GO" id="GO:0008652">
    <property type="term" value="P:amino acid biosynthetic process"/>
    <property type="evidence" value="ECO:0007669"/>
    <property type="project" value="UniProtKB-ARBA"/>
</dbReference>
<evidence type="ECO:0000313" key="14">
    <source>
        <dbReference type="Proteomes" id="UP000199308"/>
    </source>
</evidence>
<reference evidence="13 14" key="1">
    <citation type="submission" date="2016-10" db="EMBL/GenBank/DDBJ databases">
        <authorList>
            <person name="de Groot N.N."/>
        </authorList>
    </citation>
    <scope>NUCLEOTIDE SEQUENCE [LARGE SCALE GENOMIC DNA]</scope>
    <source>
        <strain evidence="13 14">DSM 19706</strain>
    </source>
</reference>
<evidence type="ECO:0000256" key="12">
    <source>
        <dbReference type="RuleBase" id="RU004516"/>
    </source>
</evidence>
<protein>
    <recommendedName>
        <fullName evidence="9">Aminodeoxychorismate lyase</fullName>
        <ecNumber evidence="6">4.1.3.38</ecNumber>
    </recommendedName>
    <alternativeName>
        <fullName evidence="10">4-amino-4-deoxychorismate lyase</fullName>
    </alternativeName>
</protein>
<dbReference type="Gene3D" id="3.20.10.10">
    <property type="entry name" value="D-amino Acid Aminotransferase, subunit A, domain 2"/>
    <property type="match status" value="1"/>
</dbReference>
<evidence type="ECO:0000256" key="8">
    <source>
        <dbReference type="ARBA" id="ARBA00054027"/>
    </source>
</evidence>
<evidence type="ECO:0000256" key="6">
    <source>
        <dbReference type="ARBA" id="ARBA00035676"/>
    </source>
</evidence>